<evidence type="ECO:0000313" key="2">
    <source>
        <dbReference type="Proteomes" id="UP001055811"/>
    </source>
</evidence>
<reference evidence="1 2" key="2">
    <citation type="journal article" date="2022" name="Mol. Ecol. Resour.">
        <title>The genomes of chicory, endive, great burdock and yacon provide insights into Asteraceae paleo-polyploidization history and plant inulin production.</title>
        <authorList>
            <person name="Fan W."/>
            <person name="Wang S."/>
            <person name="Wang H."/>
            <person name="Wang A."/>
            <person name="Jiang F."/>
            <person name="Liu H."/>
            <person name="Zhao H."/>
            <person name="Xu D."/>
            <person name="Zhang Y."/>
        </authorList>
    </citation>
    <scope>NUCLEOTIDE SEQUENCE [LARGE SCALE GENOMIC DNA]</scope>
    <source>
        <strain evidence="2">cv. Punajuju</strain>
        <tissue evidence="1">Leaves</tissue>
    </source>
</reference>
<sequence>MAKFPMHSVVLVILRHISHGWGVGWGDMQLLNIGDVIATTFLGYTSRNYKGSSLFDSVLNTVWFLLVLHYTIVAYGNEIGVFKCAHHEEKLLVLPKLLDIYAIYGHENEELTQLISVCNKQKANALGVSFIYLPAGENLEWKASATISPCHVTRSSSVSPTVAFETATALQLEKATCRAQEQFKTVIEEQSRFALFVVLDAPKIRVPIRTSASSEYNSHFLLDFGHFTLRTEEDQPDAEEQMLYTRFSISGRDIAALFTDGRSEIIESLNNTSQLSAYLSCCGSSN</sequence>
<proteinExistence type="predicted"/>
<gene>
    <name evidence="1" type="ORF">L2E82_06851</name>
</gene>
<comment type="caution">
    <text evidence="1">The sequence shown here is derived from an EMBL/GenBank/DDBJ whole genome shotgun (WGS) entry which is preliminary data.</text>
</comment>
<dbReference type="EMBL" id="CM042010">
    <property type="protein sequence ID" value="KAI3777953.1"/>
    <property type="molecule type" value="Genomic_DNA"/>
</dbReference>
<organism evidence="1 2">
    <name type="scientific">Cichorium intybus</name>
    <name type="common">Chicory</name>
    <dbReference type="NCBI Taxonomy" id="13427"/>
    <lineage>
        <taxon>Eukaryota</taxon>
        <taxon>Viridiplantae</taxon>
        <taxon>Streptophyta</taxon>
        <taxon>Embryophyta</taxon>
        <taxon>Tracheophyta</taxon>
        <taxon>Spermatophyta</taxon>
        <taxon>Magnoliopsida</taxon>
        <taxon>eudicotyledons</taxon>
        <taxon>Gunneridae</taxon>
        <taxon>Pentapetalae</taxon>
        <taxon>asterids</taxon>
        <taxon>campanulids</taxon>
        <taxon>Asterales</taxon>
        <taxon>Asteraceae</taxon>
        <taxon>Cichorioideae</taxon>
        <taxon>Cichorieae</taxon>
        <taxon>Cichoriinae</taxon>
        <taxon>Cichorium</taxon>
    </lineage>
</organism>
<accession>A0ACB9G3E3</accession>
<evidence type="ECO:0000313" key="1">
    <source>
        <dbReference type="EMBL" id="KAI3777953.1"/>
    </source>
</evidence>
<keyword evidence="2" id="KW-1185">Reference proteome</keyword>
<protein>
    <submittedName>
        <fullName evidence="1">Uncharacterized protein</fullName>
    </submittedName>
</protein>
<name>A0ACB9G3E3_CICIN</name>
<dbReference type="Proteomes" id="UP001055811">
    <property type="component" value="Linkage Group LG02"/>
</dbReference>
<reference evidence="2" key="1">
    <citation type="journal article" date="2022" name="Mol. Ecol. Resour.">
        <title>The genomes of chicory, endive, great burdock and yacon provide insights into Asteraceae palaeo-polyploidization history and plant inulin production.</title>
        <authorList>
            <person name="Fan W."/>
            <person name="Wang S."/>
            <person name="Wang H."/>
            <person name="Wang A."/>
            <person name="Jiang F."/>
            <person name="Liu H."/>
            <person name="Zhao H."/>
            <person name="Xu D."/>
            <person name="Zhang Y."/>
        </authorList>
    </citation>
    <scope>NUCLEOTIDE SEQUENCE [LARGE SCALE GENOMIC DNA]</scope>
    <source>
        <strain evidence="2">cv. Punajuju</strain>
    </source>
</reference>